<evidence type="ECO:0000256" key="4">
    <source>
        <dbReference type="ARBA" id="ARBA00022475"/>
    </source>
</evidence>
<dbReference type="InterPro" id="IPR004695">
    <property type="entry name" value="SLAC1/Mae1/Ssu1/TehA"/>
</dbReference>
<dbReference type="PANTHER" id="PTHR31686">
    <property type="match status" value="1"/>
</dbReference>
<evidence type="ECO:0000313" key="9">
    <source>
        <dbReference type="EMBL" id="WUM18793.1"/>
    </source>
</evidence>
<feature type="transmembrane region" description="Helical" evidence="8">
    <location>
        <begin position="165"/>
        <end position="188"/>
    </location>
</feature>
<dbReference type="AlphaFoldDB" id="A0AAU4JYC3"/>
<evidence type="ECO:0000256" key="5">
    <source>
        <dbReference type="ARBA" id="ARBA00022692"/>
    </source>
</evidence>
<evidence type="ECO:0000256" key="7">
    <source>
        <dbReference type="ARBA" id="ARBA00023136"/>
    </source>
</evidence>
<keyword evidence="10" id="KW-1185">Reference proteome</keyword>
<dbReference type="PANTHER" id="PTHR31686:SF1">
    <property type="entry name" value="SULFITE EFFLUX PUMP SSU1"/>
    <property type="match status" value="1"/>
</dbReference>
<dbReference type="Proteomes" id="UP001432128">
    <property type="component" value="Chromosome"/>
</dbReference>
<keyword evidence="4" id="KW-1003">Cell membrane</keyword>
<feature type="transmembrane region" description="Helical" evidence="8">
    <location>
        <begin position="231"/>
        <end position="253"/>
    </location>
</feature>
<dbReference type="GO" id="GO:0055085">
    <property type="term" value="P:transmembrane transport"/>
    <property type="evidence" value="ECO:0007669"/>
    <property type="project" value="InterPro"/>
</dbReference>
<name>A0AAU4JYC3_9NOCA</name>
<evidence type="ECO:0000256" key="1">
    <source>
        <dbReference type="ARBA" id="ARBA00004651"/>
    </source>
</evidence>
<feature type="transmembrane region" description="Helical" evidence="8">
    <location>
        <begin position="58"/>
        <end position="77"/>
    </location>
</feature>
<protein>
    <submittedName>
        <fullName evidence="9">C4-dicarboxylate ABC transporter</fullName>
    </submittedName>
</protein>
<feature type="transmembrane region" description="Helical" evidence="8">
    <location>
        <begin position="29"/>
        <end position="46"/>
    </location>
</feature>
<feature type="transmembrane region" description="Helical" evidence="8">
    <location>
        <begin position="265"/>
        <end position="289"/>
    </location>
</feature>
<dbReference type="RefSeq" id="WP_328856377.1">
    <property type="nucleotide sequence ID" value="NZ_CP108021.1"/>
</dbReference>
<comment type="subcellular location">
    <subcellularLocation>
        <location evidence="1">Cell membrane</location>
        <topology evidence="1">Multi-pass membrane protein</topology>
    </subcellularLocation>
</comment>
<reference evidence="9 10" key="1">
    <citation type="submission" date="2022-10" db="EMBL/GenBank/DDBJ databases">
        <title>The complete genomes of actinobacterial strains from the NBC collection.</title>
        <authorList>
            <person name="Joergensen T.S."/>
            <person name="Alvarez Arevalo M."/>
            <person name="Sterndorff E.B."/>
            <person name="Faurdal D."/>
            <person name="Vuksanovic O."/>
            <person name="Mourched A.-S."/>
            <person name="Charusanti P."/>
            <person name="Shaw S."/>
            <person name="Blin K."/>
            <person name="Weber T."/>
        </authorList>
    </citation>
    <scope>NUCLEOTIDE SEQUENCE [LARGE SCALE GENOMIC DNA]</scope>
    <source>
        <strain evidence="9 10">NBC_00319</strain>
    </source>
</reference>
<feature type="transmembrane region" description="Helical" evidence="8">
    <location>
        <begin position="98"/>
        <end position="119"/>
    </location>
</feature>
<feature type="transmembrane region" description="Helical" evidence="8">
    <location>
        <begin position="326"/>
        <end position="346"/>
    </location>
</feature>
<sequence>MTASMTTRTASPTAPAPTTARLAHITPNWFTTVMGTGIVAVAAAQLPVGGHGLRLLGTALWAASVLVFVAVTVAFALHWHRHRDAARAYARHATMAHFYGAPAMAAMTVGAGTLLYAAPIVGATTALLTDAALWAAGTAVGVVTLIVVGVGSLRRPDRGGPAAPTRMMSVVAPTVSASTGALLATHIANDAVAHLILATAAVMFATALVAGGATAVAVFRRMLRTGAPVGGAAPTAWIPLGMMGQSITASVALGAASGSTGLHSLGVGVGIVFAGLAAATIAVAITVTARAARRGLPFSMTWWSFTFPIGTCVTGASALGKATGSVAVDGIAVAGFAALFVAWAVVATRTGAAVMRGDLPAAA</sequence>
<evidence type="ECO:0000256" key="3">
    <source>
        <dbReference type="ARBA" id="ARBA00022448"/>
    </source>
</evidence>
<dbReference type="InterPro" id="IPR038665">
    <property type="entry name" value="Voltage-dep_anion_channel_sf"/>
</dbReference>
<feature type="transmembrane region" description="Helical" evidence="8">
    <location>
        <begin position="131"/>
        <end position="153"/>
    </location>
</feature>
<gene>
    <name evidence="9" type="ORF">OG579_13750</name>
</gene>
<dbReference type="EMBL" id="CP108021">
    <property type="protein sequence ID" value="WUM18793.1"/>
    <property type="molecule type" value="Genomic_DNA"/>
</dbReference>
<keyword evidence="3" id="KW-0813">Transport</keyword>
<feature type="transmembrane region" description="Helical" evidence="8">
    <location>
        <begin position="194"/>
        <end position="219"/>
    </location>
</feature>
<comment type="similarity">
    <text evidence="2">Belongs to the tellurite-resistance/dicarboxylate transporter (TDT) family.</text>
</comment>
<dbReference type="Pfam" id="PF03595">
    <property type="entry name" value="SLAC1"/>
    <property type="match status" value="1"/>
</dbReference>
<keyword evidence="6 8" id="KW-1133">Transmembrane helix</keyword>
<proteinExistence type="inferred from homology"/>
<feature type="transmembrane region" description="Helical" evidence="8">
    <location>
        <begin position="301"/>
        <end position="320"/>
    </location>
</feature>
<accession>A0AAU4JYC3</accession>
<keyword evidence="7 8" id="KW-0472">Membrane</keyword>
<organism evidence="9 10">
    <name type="scientific">Williamsia herbipolensis</name>
    <dbReference type="NCBI Taxonomy" id="1603258"/>
    <lineage>
        <taxon>Bacteria</taxon>
        <taxon>Bacillati</taxon>
        <taxon>Actinomycetota</taxon>
        <taxon>Actinomycetes</taxon>
        <taxon>Mycobacteriales</taxon>
        <taxon>Nocardiaceae</taxon>
        <taxon>Williamsia</taxon>
    </lineage>
</organism>
<dbReference type="KEGG" id="whr:OG579_13750"/>
<dbReference type="InterPro" id="IPR051629">
    <property type="entry name" value="Sulfite_efflux_TDT"/>
</dbReference>
<dbReference type="GO" id="GO:0005886">
    <property type="term" value="C:plasma membrane"/>
    <property type="evidence" value="ECO:0007669"/>
    <property type="project" value="UniProtKB-SubCell"/>
</dbReference>
<evidence type="ECO:0000256" key="6">
    <source>
        <dbReference type="ARBA" id="ARBA00022989"/>
    </source>
</evidence>
<evidence type="ECO:0000313" key="10">
    <source>
        <dbReference type="Proteomes" id="UP001432128"/>
    </source>
</evidence>
<keyword evidence="5 8" id="KW-0812">Transmembrane</keyword>
<evidence type="ECO:0000256" key="2">
    <source>
        <dbReference type="ARBA" id="ARBA00008566"/>
    </source>
</evidence>
<dbReference type="Gene3D" id="1.50.10.150">
    <property type="entry name" value="Voltage-dependent anion channel"/>
    <property type="match status" value="1"/>
</dbReference>
<evidence type="ECO:0000256" key="8">
    <source>
        <dbReference type="SAM" id="Phobius"/>
    </source>
</evidence>